<evidence type="ECO:0000313" key="2">
    <source>
        <dbReference type="Proteomes" id="UP000011980"/>
    </source>
</evidence>
<dbReference type="Proteomes" id="UP000011980">
    <property type="component" value="Unassembled WGS sequence"/>
</dbReference>
<sequence length="38" mass="4701">MLQLSISIQYKQIKNYFFNKSNIKTDWTTFETDHLKYI</sequence>
<accession>M6F9S8</accession>
<protein>
    <submittedName>
        <fullName evidence="1">Uncharacterized protein</fullName>
    </submittedName>
</protein>
<evidence type="ECO:0000313" key="1">
    <source>
        <dbReference type="EMBL" id="EMK25503.1"/>
    </source>
</evidence>
<reference evidence="1 2" key="1">
    <citation type="submission" date="2013-01" db="EMBL/GenBank/DDBJ databases">
        <authorList>
            <person name="Harkins D.M."/>
            <person name="Durkin A.S."/>
            <person name="Brinkac L.M."/>
            <person name="Haft D.H."/>
            <person name="Selengut J.D."/>
            <person name="Sanka R."/>
            <person name="DePew J."/>
            <person name="Purushe J."/>
            <person name="Galloway R.L."/>
            <person name="Vinetz J.M."/>
            <person name="Sutton G.G."/>
            <person name="Nierman W.C."/>
            <person name="Fouts D.E."/>
        </authorList>
    </citation>
    <scope>NUCLEOTIDE SEQUENCE [LARGE SCALE GENOMIC DNA]</scope>
    <source>
        <strain evidence="1 2">Nikolaevo</strain>
    </source>
</reference>
<gene>
    <name evidence="1" type="ORF">LEP1GSC008_1364</name>
</gene>
<name>M6F9S8_9LEPT</name>
<organism evidence="1 2">
    <name type="scientific">Leptospira kirschneri serovar Bulgarica str. Nikolaevo</name>
    <dbReference type="NCBI Taxonomy" id="1240687"/>
    <lineage>
        <taxon>Bacteria</taxon>
        <taxon>Pseudomonadati</taxon>
        <taxon>Spirochaetota</taxon>
        <taxon>Spirochaetia</taxon>
        <taxon>Leptospirales</taxon>
        <taxon>Leptospiraceae</taxon>
        <taxon>Leptospira</taxon>
    </lineage>
</organism>
<dbReference type="EMBL" id="ANCE01000051">
    <property type="protein sequence ID" value="EMK25503.1"/>
    <property type="molecule type" value="Genomic_DNA"/>
</dbReference>
<dbReference type="AlphaFoldDB" id="M6F9S8"/>
<proteinExistence type="predicted"/>
<comment type="caution">
    <text evidence="1">The sequence shown here is derived from an EMBL/GenBank/DDBJ whole genome shotgun (WGS) entry which is preliminary data.</text>
</comment>